<dbReference type="EMBL" id="JAWDGP010002895">
    <property type="protein sequence ID" value="KAK3778792.1"/>
    <property type="molecule type" value="Genomic_DNA"/>
</dbReference>
<protein>
    <submittedName>
        <fullName evidence="1">Uncharacterized protein</fullName>
    </submittedName>
</protein>
<dbReference type="AlphaFoldDB" id="A0AAE1A0Q3"/>
<keyword evidence="2" id="KW-1185">Reference proteome</keyword>
<name>A0AAE1A0Q3_9GAST</name>
<evidence type="ECO:0000313" key="1">
    <source>
        <dbReference type="EMBL" id="KAK3778792.1"/>
    </source>
</evidence>
<dbReference type="Proteomes" id="UP001283361">
    <property type="component" value="Unassembled WGS sequence"/>
</dbReference>
<reference evidence="1" key="1">
    <citation type="journal article" date="2023" name="G3 (Bethesda)">
        <title>A reference genome for the long-term kleptoplast-retaining sea slug Elysia crispata morphotype clarki.</title>
        <authorList>
            <person name="Eastman K.E."/>
            <person name="Pendleton A.L."/>
            <person name="Shaikh M.A."/>
            <person name="Suttiyut T."/>
            <person name="Ogas R."/>
            <person name="Tomko P."/>
            <person name="Gavelis G."/>
            <person name="Widhalm J.R."/>
            <person name="Wisecaver J.H."/>
        </authorList>
    </citation>
    <scope>NUCLEOTIDE SEQUENCE</scope>
    <source>
        <strain evidence="1">ECLA1</strain>
    </source>
</reference>
<accession>A0AAE1A0Q3</accession>
<organism evidence="1 2">
    <name type="scientific">Elysia crispata</name>
    <name type="common">lettuce slug</name>
    <dbReference type="NCBI Taxonomy" id="231223"/>
    <lineage>
        <taxon>Eukaryota</taxon>
        <taxon>Metazoa</taxon>
        <taxon>Spiralia</taxon>
        <taxon>Lophotrochozoa</taxon>
        <taxon>Mollusca</taxon>
        <taxon>Gastropoda</taxon>
        <taxon>Heterobranchia</taxon>
        <taxon>Euthyneura</taxon>
        <taxon>Panpulmonata</taxon>
        <taxon>Sacoglossa</taxon>
        <taxon>Placobranchoidea</taxon>
        <taxon>Plakobranchidae</taxon>
        <taxon>Elysia</taxon>
    </lineage>
</organism>
<gene>
    <name evidence="1" type="ORF">RRG08_013060</name>
</gene>
<comment type="caution">
    <text evidence="1">The sequence shown here is derived from an EMBL/GenBank/DDBJ whole genome shotgun (WGS) entry which is preliminary data.</text>
</comment>
<evidence type="ECO:0000313" key="2">
    <source>
        <dbReference type="Proteomes" id="UP001283361"/>
    </source>
</evidence>
<proteinExistence type="predicted"/>
<sequence length="99" mass="10770">MAGGDGQSEDDHQGKSCVHCVCLCRLALRSAVKLPTLSWPGKTAASSQGRIWSPRMLVLDLTVDGGNGERELCWEPTRLASTDHVMAMNDVCFCLLMSF</sequence>